<name>A0AAU7Q2B5_9RICK</name>
<organism evidence="2">
    <name type="scientific">Wolbachia endosymbiont of Armadillidium arcangelii</name>
    <dbReference type="NCBI Taxonomy" id="3158571"/>
    <lineage>
        <taxon>Bacteria</taxon>
        <taxon>Pseudomonadati</taxon>
        <taxon>Pseudomonadota</taxon>
        <taxon>Alphaproteobacteria</taxon>
        <taxon>Rickettsiales</taxon>
        <taxon>Anaplasmataceae</taxon>
        <taxon>Wolbachieae</taxon>
        <taxon>Wolbachia</taxon>
    </lineage>
</organism>
<dbReference type="EMBL" id="CP157942">
    <property type="protein sequence ID" value="XBS67159.1"/>
    <property type="molecule type" value="Genomic_DNA"/>
</dbReference>
<keyword evidence="1" id="KW-0812">Transmembrane</keyword>
<sequence>MISATINSETNSSSVGREECVAVTTSETNLDGNNSGLGEEKCAAVSYSSKKGEEFSSGFNIPLNIFHYKDYDSDFFTSWYNKSSKIFKEISRTSLEKRVLNVALAFLMLPYVALTALGLVLYSRYKINDKTQISVEENKKKENKLTAKRLAYGILASVVIFATFVILLIPATIALAIFYLLNRGLVHSLIAAFKEGSESYQNQHPNIEVSFHGTEVNKSDIMLDVEIKFPPQFAQLREDLYKNGGRINVGQDPEHNTILKSSVKIHLGGVLKPLRSEITNVLKISVQGFTKIMEELMNLEKAGITYNKLKELLNGFRLKVVNSVDSKLISCLIPGEVFIQPFKEIIDVVEKLPASIKSSILLPDGEKIFKDLIWPHIRDNLYEVFSENIELTLVRSELDEVSVTQQRPEIMIMA</sequence>
<evidence type="ECO:0000256" key="1">
    <source>
        <dbReference type="SAM" id="Phobius"/>
    </source>
</evidence>
<dbReference type="AlphaFoldDB" id="A0AAU7Q2B5"/>
<evidence type="ECO:0000313" key="2">
    <source>
        <dbReference type="EMBL" id="XBS67159.1"/>
    </source>
</evidence>
<keyword evidence="1" id="KW-0472">Membrane</keyword>
<feature type="transmembrane region" description="Helical" evidence="1">
    <location>
        <begin position="102"/>
        <end position="122"/>
    </location>
</feature>
<accession>A0AAU7Q2B5</accession>
<gene>
    <name evidence="2" type="ORF">ABLO99_00035</name>
</gene>
<dbReference type="RefSeq" id="WP_349967699.1">
    <property type="nucleotide sequence ID" value="NZ_CP157942.1"/>
</dbReference>
<feature type="transmembrane region" description="Helical" evidence="1">
    <location>
        <begin position="150"/>
        <end position="181"/>
    </location>
</feature>
<reference evidence="2" key="1">
    <citation type="submission" date="2024-06" db="EMBL/GenBank/DDBJ databases">
        <authorList>
            <person name="Dussert Y."/>
            <person name="Peccoud J."/>
            <person name="Pigeault R."/>
        </authorList>
    </citation>
    <scope>NUCLEOTIDE SEQUENCE</scope>
    <source>
        <strain evidence="2">WArc</strain>
    </source>
</reference>
<proteinExistence type="predicted"/>
<protein>
    <submittedName>
        <fullName evidence="2">Uncharacterized protein</fullName>
    </submittedName>
</protein>
<keyword evidence="1" id="KW-1133">Transmembrane helix</keyword>